<keyword evidence="7" id="KW-1185">Reference proteome</keyword>
<evidence type="ECO:0000256" key="1">
    <source>
        <dbReference type="ARBA" id="ARBA00022723"/>
    </source>
</evidence>
<evidence type="ECO:0000256" key="4">
    <source>
        <dbReference type="PROSITE-ProRule" id="PRU00207"/>
    </source>
</evidence>
<keyword evidence="3 4" id="KW-0862">Zinc</keyword>
<evidence type="ECO:0000313" key="7">
    <source>
        <dbReference type="Proteomes" id="UP000324091"/>
    </source>
</evidence>
<keyword evidence="2 4" id="KW-0863">Zinc-finger</keyword>
<dbReference type="GO" id="GO:0005739">
    <property type="term" value="C:mitochondrion"/>
    <property type="evidence" value="ECO:0007669"/>
    <property type="project" value="TreeGrafter"/>
</dbReference>
<dbReference type="PROSITE" id="PS50145">
    <property type="entry name" value="ZF_TRAF"/>
    <property type="match status" value="1"/>
</dbReference>
<reference evidence="6 7" key="1">
    <citation type="submission" date="2019-04" db="EMBL/GenBank/DDBJ databases">
        <title>Chromosome genome assembly for Takifugu flavidus.</title>
        <authorList>
            <person name="Xiao S."/>
        </authorList>
    </citation>
    <scope>NUCLEOTIDE SEQUENCE [LARGE SCALE GENOMIC DNA]</scope>
    <source>
        <strain evidence="6">HTHZ2018</strain>
        <tissue evidence="6">Muscle</tissue>
    </source>
</reference>
<evidence type="ECO:0000256" key="2">
    <source>
        <dbReference type="ARBA" id="ARBA00022771"/>
    </source>
</evidence>
<feature type="domain" description="TRAF-type" evidence="5">
    <location>
        <begin position="59"/>
        <end position="100"/>
    </location>
</feature>
<dbReference type="Pfam" id="PF21366">
    <property type="entry name" value="TRAFD1-XIAF1_ZnF"/>
    <property type="match status" value="1"/>
</dbReference>
<evidence type="ECO:0000313" key="6">
    <source>
        <dbReference type="EMBL" id="TWW76778.1"/>
    </source>
</evidence>
<protein>
    <submittedName>
        <fullName evidence="6">XIAP-associated factor 1 BIRC4-binding protein</fullName>
    </submittedName>
</protein>
<dbReference type="PANTHER" id="PTHR16295:SF17">
    <property type="entry name" value="XIAP-ASSOCIATED FACTOR 1"/>
    <property type="match status" value="1"/>
</dbReference>
<accession>A0A5C6PDV8</accession>
<dbReference type="Gene3D" id="3.30.40.10">
    <property type="entry name" value="Zinc/RING finger domain, C3HC4 (zinc finger)"/>
    <property type="match status" value="2"/>
</dbReference>
<dbReference type="EMBL" id="RHFK02000004">
    <property type="protein sequence ID" value="TWW76778.1"/>
    <property type="molecule type" value="Genomic_DNA"/>
</dbReference>
<evidence type="ECO:0000259" key="5">
    <source>
        <dbReference type="PROSITE" id="PS50145"/>
    </source>
</evidence>
<keyword evidence="1 4" id="KW-0479">Metal-binding</keyword>
<dbReference type="PANTHER" id="PTHR16295">
    <property type="entry name" value="TRAF-TYPE ZINC FINGER PROTEIN-RELATED"/>
    <property type="match status" value="1"/>
</dbReference>
<dbReference type="InterPro" id="IPR049439">
    <property type="entry name" value="TRAFD1-XIAF1_Znf"/>
</dbReference>
<comment type="caution">
    <text evidence="6">The sequence shown here is derived from an EMBL/GenBank/DDBJ whole genome shotgun (WGS) entry which is preliminary data.</text>
</comment>
<sequence>MDTKEDMRKCGQCHKMVAEANFALHETHCRRFLCLCPECDETVPREQLEQHREEQHSLVKCPKCNKKVESCDLMDHQSDHCAERLQTCVFCKLELPWKELSQHQLVCGSRTELCGDCGRYVTLRDQAVHELSCPATSAPPQTNSKAPSDATKTSVRCESCMTSVPAEDVENHKLRCPPSDFDDLDLRTFSAQRTPVVRRDLAASLLGGLPEGGDDINTCPHCHLALPIPTLLWHQVKLLQLMSRSMVLLPW</sequence>
<dbReference type="InterPro" id="IPR001293">
    <property type="entry name" value="Znf_TRAF"/>
</dbReference>
<organism evidence="6 7">
    <name type="scientific">Takifugu flavidus</name>
    <name type="common">sansaifugu</name>
    <dbReference type="NCBI Taxonomy" id="433684"/>
    <lineage>
        <taxon>Eukaryota</taxon>
        <taxon>Metazoa</taxon>
        <taxon>Chordata</taxon>
        <taxon>Craniata</taxon>
        <taxon>Vertebrata</taxon>
        <taxon>Euteleostomi</taxon>
        <taxon>Actinopterygii</taxon>
        <taxon>Neopterygii</taxon>
        <taxon>Teleostei</taxon>
        <taxon>Neoteleostei</taxon>
        <taxon>Acanthomorphata</taxon>
        <taxon>Eupercaria</taxon>
        <taxon>Tetraodontiformes</taxon>
        <taxon>Tetradontoidea</taxon>
        <taxon>Tetraodontidae</taxon>
        <taxon>Takifugu</taxon>
    </lineage>
</organism>
<dbReference type="AlphaFoldDB" id="A0A5C6PDV8"/>
<evidence type="ECO:0000256" key="3">
    <source>
        <dbReference type="ARBA" id="ARBA00022833"/>
    </source>
</evidence>
<name>A0A5C6PDV8_9TELE</name>
<dbReference type="GO" id="GO:0008270">
    <property type="term" value="F:zinc ion binding"/>
    <property type="evidence" value="ECO:0007669"/>
    <property type="project" value="UniProtKB-KW"/>
</dbReference>
<proteinExistence type="predicted"/>
<gene>
    <name evidence="6" type="ORF">D4764_12G0001680</name>
</gene>
<dbReference type="InterPro" id="IPR051986">
    <property type="entry name" value="Innate_Immune_Apopt_Reg"/>
</dbReference>
<feature type="zinc finger region" description="TRAF-type" evidence="4">
    <location>
        <begin position="59"/>
        <end position="100"/>
    </location>
</feature>
<dbReference type="Proteomes" id="UP000324091">
    <property type="component" value="Chromosome 12"/>
</dbReference>
<dbReference type="InterPro" id="IPR013083">
    <property type="entry name" value="Znf_RING/FYVE/PHD"/>
</dbReference>